<reference evidence="8" key="2">
    <citation type="submission" date="2004-02" db="EMBL/GenBank/DDBJ databases">
        <authorList>
            <consortium name="Genoscope"/>
            <consortium name="Whitehead Institute Centre for Genome Research"/>
        </authorList>
    </citation>
    <scope>NUCLEOTIDE SEQUENCE</scope>
</reference>
<dbReference type="AlphaFoldDB" id="Q4SAV9"/>
<comment type="similarity">
    <text evidence="2">Belongs to the granulin family.</text>
</comment>
<evidence type="ECO:0000259" key="7">
    <source>
        <dbReference type="PROSITE" id="PS00799"/>
    </source>
</evidence>
<evidence type="ECO:0000313" key="8">
    <source>
        <dbReference type="EMBL" id="CAG02223.1"/>
    </source>
</evidence>
<feature type="signal peptide" evidence="6">
    <location>
        <begin position="1"/>
        <end position="17"/>
    </location>
</feature>
<feature type="domain" description="Granulins" evidence="7">
    <location>
        <begin position="94"/>
        <end position="107"/>
    </location>
</feature>
<feature type="region of interest" description="Disordered" evidence="5">
    <location>
        <begin position="324"/>
        <end position="344"/>
    </location>
</feature>
<feature type="chain" id="PRO_5004243840" evidence="6">
    <location>
        <begin position="18"/>
        <end position="414"/>
    </location>
</feature>
<evidence type="ECO:0000256" key="6">
    <source>
        <dbReference type="SAM" id="SignalP"/>
    </source>
</evidence>
<name>Q4SAV9_TETNG</name>
<dbReference type="SMART" id="SM00277">
    <property type="entry name" value="GRAN"/>
    <property type="match status" value="2"/>
</dbReference>
<gene>
    <name evidence="8" type="ORF">GSTENG00021242001</name>
</gene>
<evidence type="ECO:0000256" key="3">
    <source>
        <dbReference type="ARBA" id="ARBA00022525"/>
    </source>
</evidence>
<evidence type="ECO:0000256" key="2">
    <source>
        <dbReference type="ARBA" id="ARBA00010093"/>
    </source>
</evidence>
<dbReference type="GO" id="GO:0005576">
    <property type="term" value="C:extracellular region"/>
    <property type="evidence" value="ECO:0007669"/>
    <property type="project" value="UniProtKB-SubCell"/>
</dbReference>
<evidence type="ECO:0000256" key="1">
    <source>
        <dbReference type="ARBA" id="ARBA00004613"/>
    </source>
</evidence>
<reference evidence="8" key="1">
    <citation type="journal article" date="2004" name="Nature">
        <title>Genome duplication in the teleost fish Tetraodon nigroviridis reveals the early vertebrate proto-karyotype.</title>
        <authorList>
            <person name="Jaillon O."/>
            <person name="Aury J.-M."/>
            <person name="Brunet F."/>
            <person name="Petit J.-L."/>
            <person name="Stange-Thomann N."/>
            <person name="Mauceli E."/>
            <person name="Bouneau L."/>
            <person name="Fischer C."/>
            <person name="Ozouf-Costaz C."/>
            <person name="Bernot A."/>
            <person name="Nicaud S."/>
            <person name="Jaffe D."/>
            <person name="Fisher S."/>
            <person name="Lutfalla G."/>
            <person name="Dossat C."/>
            <person name="Segurens B."/>
            <person name="Dasilva C."/>
            <person name="Salanoubat M."/>
            <person name="Levy M."/>
            <person name="Boudet N."/>
            <person name="Castellano S."/>
            <person name="Anthouard V."/>
            <person name="Jubin C."/>
            <person name="Castelli V."/>
            <person name="Katinka M."/>
            <person name="Vacherie B."/>
            <person name="Biemont C."/>
            <person name="Skalli Z."/>
            <person name="Cattolico L."/>
            <person name="Poulain J."/>
            <person name="De Berardinis V."/>
            <person name="Cruaud C."/>
            <person name="Duprat S."/>
            <person name="Brottier P."/>
            <person name="Coutanceau J.-P."/>
            <person name="Gouzy J."/>
            <person name="Parra G."/>
            <person name="Lardier G."/>
            <person name="Chapple C."/>
            <person name="McKernan K.J."/>
            <person name="McEwan P."/>
            <person name="Bosak S."/>
            <person name="Kellis M."/>
            <person name="Volff J.-N."/>
            <person name="Guigo R."/>
            <person name="Zody M.C."/>
            <person name="Mesirov J."/>
            <person name="Lindblad-Toh K."/>
            <person name="Birren B."/>
            <person name="Nusbaum C."/>
            <person name="Kahn D."/>
            <person name="Robinson-Rechavi M."/>
            <person name="Laudet V."/>
            <person name="Schachter V."/>
            <person name="Quetier F."/>
            <person name="Saurin W."/>
            <person name="Scarpelli C."/>
            <person name="Wincker P."/>
            <person name="Lander E.S."/>
            <person name="Weissenbach J."/>
            <person name="Roest Crollius H."/>
        </authorList>
    </citation>
    <scope>NUCLEOTIDE SEQUENCE [LARGE SCALE GENOMIC DNA]</scope>
</reference>
<dbReference type="KEGG" id="tng:GSTEN00021242G001"/>
<dbReference type="Gene3D" id="2.10.25.160">
    <property type="entry name" value="Granulin"/>
    <property type="match status" value="2"/>
</dbReference>
<organism evidence="8">
    <name type="scientific">Tetraodon nigroviridis</name>
    <name type="common">Spotted green pufferfish</name>
    <name type="synonym">Chelonodon nigroviridis</name>
    <dbReference type="NCBI Taxonomy" id="99883"/>
    <lineage>
        <taxon>Eukaryota</taxon>
        <taxon>Metazoa</taxon>
        <taxon>Chordata</taxon>
        <taxon>Craniata</taxon>
        <taxon>Vertebrata</taxon>
        <taxon>Euteleostomi</taxon>
        <taxon>Actinopterygii</taxon>
        <taxon>Neopterygii</taxon>
        <taxon>Teleostei</taxon>
        <taxon>Neoteleostei</taxon>
        <taxon>Acanthomorphata</taxon>
        <taxon>Eupercaria</taxon>
        <taxon>Tetraodontiformes</taxon>
        <taxon>Tetradontoidea</taxon>
        <taxon>Tetraodontidae</taxon>
        <taxon>Tetraodon</taxon>
    </lineage>
</organism>
<accession>Q4SAV9</accession>
<sequence>MLLAVVFSGVLLVLVGADELPGGRFAVCREQEVLCPDRTRCCPEGHLCSTDGRSCVKTDVVRCSDSEACPDKFTCCKDKSDKWTCCPLEQAVCCSDGIHCCPAHYKCDPQAGSCVSGDAVMSWFRKLPATLQIGPDHQDVKCDDQTSCEDGQTCCRMSPSTWGCCPFPQAVCCNDMKHCCPTGYTCTGGQCSMNSGGPRWFKLEHKESQAAHLTGEAAFAGAGERWAPVGAVASPELESGVAGQPPPRGCQSGAEEDMAARLEKLEEEQTLLNSSLLALTSHFAQVQFRLKQIVHAPSGDKEEMLAELEEFAFRGCPHVVGCRARDEQQPENSTEREKRERLEAQREKQKDLIFQLKTQLDDLERFAYQEGSYDSLPQSVVMERQKVGQHGRTFWLLHSCSWLLSCVTGVGACG</sequence>
<keyword evidence="4" id="KW-1015">Disulfide bond</keyword>
<dbReference type="OrthoDB" id="5854875at2759"/>
<comment type="subcellular location">
    <subcellularLocation>
        <location evidence="1">Secreted</location>
    </subcellularLocation>
</comment>
<protein>
    <submittedName>
        <fullName evidence="8">(spotted green pufferfish) hypothetical protein</fullName>
    </submittedName>
</protein>
<keyword evidence="6" id="KW-0732">Signal</keyword>
<dbReference type="InterPro" id="IPR058732">
    <property type="entry name" value="RUNDC1_M"/>
</dbReference>
<dbReference type="SUPFAM" id="SSF57277">
    <property type="entry name" value="Granulin repeat"/>
    <property type="match status" value="2"/>
</dbReference>
<feature type="domain" description="Granulins" evidence="7">
    <location>
        <begin position="173"/>
        <end position="186"/>
    </location>
</feature>
<dbReference type="PANTHER" id="PTHR12274:SF3">
    <property type="entry name" value="PROGRANULIN"/>
    <property type="match status" value="1"/>
</dbReference>
<dbReference type="PANTHER" id="PTHR12274">
    <property type="entry name" value="GRANULIN"/>
    <property type="match status" value="1"/>
</dbReference>
<comment type="caution">
    <text evidence="8">The sequence shown here is derived from an EMBL/GenBank/DDBJ whole genome shotgun (WGS) entry which is preliminary data.</text>
</comment>
<dbReference type="InterPro" id="IPR000118">
    <property type="entry name" value="Granulin"/>
</dbReference>
<dbReference type="InterPro" id="IPR037277">
    <property type="entry name" value="Granulin_sf"/>
</dbReference>
<dbReference type="EMBL" id="CAAE01014679">
    <property type="protein sequence ID" value="CAG02223.1"/>
    <property type="molecule type" value="Genomic_DNA"/>
</dbReference>
<evidence type="ECO:0000256" key="4">
    <source>
        <dbReference type="ARBA" id="ARBA00023157"/>
    </source>
</evidence>
<dbReference type="PROSITE" id="PS00799">
    <property type="entry name" value="GRANULINS"/>
    <property type="match status" value="2"/>
</dbReference>
<keyword evidence="3" id="KW-0964">Secreted</keyword>
<dbReference type="Pfam" id="PF00396">
    <property type="entry name" value="Granulin"/>
    <property type="match status" value="3"/>
</dbReference>
<evidence type="ECO:0000256" key="5">
    <source>
        <dbReference type="SAM" id="MobiDB-lite"/>
    </source>
</evidence>
<dbReference type="Pfam" id="PF26030">
    <property type="entry name" value="RUNDC1"/>
    <property type="match status" value="1"/>
</dbReference>
<proteinExistence type="inferred from homology"/>
<dbReference type="InterPro" id="IPR039036">
    <property type="entry name" value="Granulin_fam"/>
</dbReference>
<feature type="region of interest" description="Disordered" evidence="5">
    <location>
        <begin position="236"/>
        <end position="255"/>
    </location>
</feature>